<dbReference type="InterPro" id="IPR009964">
    <property type="entry name" value="DUF1491"/>
</dbReference>
<evidence type="ECO:0000313" key="2">
    <source>
        <dbReference type="EMBL" id="AYJ86618.1"/>
    </source>
</evidence>
<evidence type="ECO:0000256" key="1">
    <source>
        <dbReference type="SAM" id="SignalP"/>
    </source>
</evidence>
<gene>
    <name evidence="2" type="ORF">D3Y57_12385</name>
</gene>
<dbReference type="OrthoDB" id="9809136at2"/>
<accession>A0A494TMF8</accession>
<dbReference type="Gene3D" id="3.40.1530.20">
    <property type="entry name" value="Protein of unknown function (DUF1491)"/>
    <property type="match status" value="1"/>
</dbReference>
<dbReference type="KEGG" id="spha:D3Y57_12385"/>
<keyword evidence="1" id="KW-0732">Signal</keyword>
<dbReference type="AlphaFoldDB" id="A0A494TMF8"/>
<dbReference type="Pfam" id="PF07372">
    <property type="entry name" value="DUF1491"/>
    <property type="match status" value="1"/>
</dbReference>
<keyword evidence="3" id="KW-1185">Reference proteome</keyword>
<proteinExistence type="predicted"/>
<evidence type="ECO:0000313" key="3">
    <source>
        <dbReference type="Proteomes" id="UP000276254"/>
    </source>
</evidence>
<organism evidence="2 3">
    <name type="scientific">Sphingomonas paeninsulae</name>
    <dbReference type="NCBI Taxonomy" id="2319844"/>
    <lineage>
        <taxon>Bacteria</taxon>
        <taxon>Pseudomonadati</taxon>
        <taxon>Pseudomonadota</taxon>
        <taxon>Alphaproteobacteria</taxon>
        <taxon>Sphingomonadales</taxon>
        <taxon>Sphingomonadaceae</taxon>
        <taxon>Sphingomonas</taxon>
    </lineage>
</organism>
<dbReference type="Proteomes" id="UP000276254">
    <property type="component" value="Chromosome"/>
</dbReference>
<name>A0A494TMF8_SPHPE</name>
<sequence>MTARLTSAMLVSSLIRLVAQAGGNAVVLSKGDPDAGAILLFCTERGVFTSIQERILNMEGRYCWQSVGPTATDSLTEVDAYLSRRRTRDSDMWLIELDIANAERFAAETIAID</sequence>
<feature type="chain" id="PRO_5019793662" evidence="1">
    <location>
        <begin position="22"/>
        <end position="113"/>
    </location>
</feature>
<protein>
    <submittedName>
        <fullName evidence="2">DUF1491 family protein</fullName>
    </submittedName>
</protein>
<dbReference type="EMBL" id="CP032829">
    <property type="protein sequence ID" value="AYJ86618.1"/>
    <property type="molecule type" value="Genomic_DNA"/>
</dbReference>
<reference evidence="2 3" key="1">
    <citation type="submission" date="2018-09" db="EMBL/GenBank/DDBJ databases">
        <title>Sphingomonas peninsula sp. nov., isolated from fildes peninsula, Antarctic soil.</title>
        <authorList>
            <person name="Yingchao G."/>
        </authorList>
    </citation>
    <scope>NUCLEOTIDE SEQUENCE [LARGE SCALE GENOMIC DNA]</scope>
    <source>
        <strain evidence="2 3">YZ-8</strain>
    </source>
</reference>
<feature type="signal peptide" evidence="1">
    <location>
        <begin position="1"/>
        <end position="21"/>
    </location>
</feature>